<evidence type="ECO:0000313" key="1">
    <source>
        <dbReference type="EMBL" id="KAJ2811831.1"/>
    </source>
</evidence>
<protein>
    <submittedName>
        <fullName evidence="1">Uncharacterized protein</fullName>
    </submittedName>
</protein>
<evidence type="ECO:0000313" key="2">
    <source>
        <dbReference type="Proteomes" id="UP001140096"/>
    </source>
</evidence>
<keyword evidence="2" id="KW-1185">Reference proteome</keyword>
<name>A0ACC1LNF4_9FUNG</name>
<reference evidence="1" key="1">
    <citation type="submission" date="2022-07" db="EMBL/GenBank/DDBJ databases">
        <title>Phylogenomic reconstructions and comparative analyses of Kickxellomycotina fungi.</title>
        <authorList>
            <person name="Reynolds N.K."/>
            <person name="Stajich J.E."/>
            <person name="Barry K."/>
            <person name="Grigoriev I.V."/>
            <person name="Crous P."/>
            <person name="Smith M.E."/>
        </authorList>
    </citation>
    <scope>NUCLEOTIDE SEQUENCE</scope>
    <source>
        <strain evidence="1">CBS 102833</strain>
    </source>
</reference>
<dbReference type="Proteomes" id="UP001140096">
    <property type="component" value="Unassembled WGS sequence"/>
</dbReference>
<proteinExistence type="predicted"/>
<accession>A0ACC1LNF4</accession>
<gene>
    <name evidence="1" type="ORF">H4S07_001809</name>
</gene>
<sequence>MRLYTLPLSLVALYATGQTASAASGPNNHEQIPAHLLSRANGNTNMPEFIDVAQLIAPATVAAAMAVAPAPDKPRPTARIEDVGAAAIAAANQPHPKPVANAQIGNNLHAERQVPSSPAQHDQNQKQQQNKEANDVDQHDQPRPASGVRRTRTVVSNRVKTATVFDDVETSSAANNIKKGVAKQPQSSTSERQPGMLNRFGDDESDGGYSLKNSALTSMWRAGALAFMSVGYFSL</sequence>
<organism evidence="1 2">
    <name type="scientific">Coemansia furcata</name>
    <dbReference type="NCBI Taxonomy" id="417177"/>
    <lineage>
        <taxon>Eukaryota</taxon>
        <taxon>Fungi</taxon>
        <taxon>Fungi incertae sedis</taxon>
        <taxon>Zoopagomycota</taxon>
        <taxon>Kickxellomycotina</taxon>
        <taxon>Kickxellomycetes</taxon>
        <taxon>Kickxellales</taxon>
        <taxon>Kickxellaceae</taxon>
        <taxon>Coemansia</taxon>
    </lineage>
</organism>
<dbReference type="EMBL" id="JANBUP010000350">
    <property type="protein sequence ID" value="KAJ2811831.1"/>
    <property type="molecule type" value="Genomic_DNA"/>
</dbReference>
<comment type="caution">
    <text evidence="1">The sequence shown here is derived from an EMBL/GenBank/DDBJ whole genome shotgun (WGS) entry which is preliminary data.</text>
</comment>